<keyword evidence="2" id="KW-1185">Reference proteome</keyword>
<organism evidence="1 2">
    <name type="scientific">Porphyra umbilicalis</name>
    <name type="common">Purple laver</name>
    <name type="synonym">Red alga</name>
    <dbReference type="NCBI Taxonomy" id="2786"/>
    <lineage>
        <taxon>Eukaryota</taxon>
        <taxon>Rhodophyta</taxon>
        <taxon>Bangiophyceae</taxon>
        <taxon>Bangiales</taxon>
        <taxon>Bangiaceae</taxon>
        <taxon>Porphyra</taxon>
    </lineage>
</organism>
<dbReference type="EMBL" id="KV919060">
    <property type="protein sequence ID" value="OSX72446.1"/>
    <property type="molecule type" value="Genomic_DNA"/>
</dbReference>
<accession>A0A1X6NVA5</accession>
<dbReference type="Proteomes" id="UP000218209">
    <property type="component" value="Unassembled WGS sequence"/>
</dbReference>
<evidence type="ECO:0000313" key="2">
    <source>
        <dbReference type="Proteomes" id="UP000218209"/>
    </source>
</evidence>
<dbReference type="SUPFAM" id="SSF53474">
    <property type="entry name" value="alpha/beta-Hydrolases"/>
    <property type="match status" value="1"/>
</dbReference>
<name>A0A1X6NVA5_PORUM</name>
<dbReference type="OrthoDB" id="6028at2759"/>
<sequence length="311" mass="32237">MAFVTCAPLRCRASTSNPGPRCFHSPRLRRLSARTLADRRPVMVSQTTADVPPAVVLLPGMDGTALLARQFRAALDPTTCLVEAAYPPDELLDTVELGKRVVPAFAATAREMHPTGRYVLVAQSFSGHVALQYAATRPPGLAGIVLVNGFTSTPLPPLATATLLAAAGPPEWLFRAQPPPEIVARALLGGGSAAAVELAREVQAAVETVSPAVLRHRARLCLTADSAAVWGDRTLLSPQGVRALYLAGATDAVVANTAHAAEMRAARRDLGWARVPGAPHLALQAAPAATARVVEAFLTSVASPAAVGGAA</sequence>
<gene>
    <name evidence="1" type="ORF">BU14_0433s0003</name>
</gene>
<dbReference type="InterPro" id="IPR029058">
    <property type="entry name" value="AB_hydrolase_fold"/>
</dbReference>
<proteinExistence type="predicted"/>
<evidence type="ECO:0000313" key="1">
    <source>
        <dbReference type="EMBL" id="OSX72446.1"/>
    </source>
</evidence>
<dbReference type="AlphaFoldDB" id="A0A1X6NVA5"/>
<dbReference type="Gene3D" id="3.40.50.1820">
    <property type="entry name" value="alpha/beta hydrolase"/>
    <property type="match status" value="1"/>
</dbReference>
<reference evidence="1 2" key="1">
    <citation type="submission" date="2017-03" db="EMBL/GenBank/DDBJ databases">
        <title>WGS assembly of Porphyra umbilicalis.</title>
        <authorList>
            <person name="Brawley S.H."/>
            <person name="Blouin N.A."/>
            <person name="Ficko-Blean E."/>
            <person name="Wheeler G.L."/>
            <person name="Lohr M."/>
            <person name="Goodson H.V."/>
            <person name="Jenkins J.W."/>
            <person name="Blaby-Haas C.E."/>
            <person name="Helliwell K.E."/>
            <person name="Chan C."/>
            <person name="Marriage T."/>
            <person name="Bhattacharya D."/>
            <person name="Klein A.S."/>
            <person name="Badis Y."/>
            <person name="Brodie J."/>
            <person name="Cao Y."/>
            <person name="Collen J."/>
            <person name="Dittami S.M."/>
            <person name="Gachon C.M."/>
            <person name="Green B.R."/>
            <person name="Karpowicz S."/>
            <person name="Kim J.W."/>
            <person name="Kudahl U."/>
            <person name="Lin S."/>
            <person name="Michel G."/>
            <person name="Mittag M."/>
            <person name="Olson B.J."/>
            <person name="Pangilinan J."/>
            <person name="Peng Y."/>
            <person name="Qiu H."/>
            <person name="Shu S."/>
            <person name="Singer J.T."/>
            <person name="Smith A.G."/>
            <person name="Sprecher B.N."/>
            <person name="Wagner V."/>
            <person name="Wang W."/>
            <person name="Wang Z.-Y."/>
            <person name="Yan J."/>
            <person name="Yarish C."/>
            <person name="Zoeuner-Riek S."/>
            <person name="Zhuang Y."/>
            <person name="Zou Y."/>
            <person name="Lindquist E.A."/>
            <person name="Grimwood J."/>
            <person name="Barry K."/>
            <person name="Rokhsar D.S."/>
            <person name="Schmutz J."/>
            <person name="Stiller J.W."/>
            <person name="Grossman A.R."/>
            <person name="Prochnik S.E."/>
        </authorList>
    </citation>
    <scope>NUCLEOTIDE SEQUENCE [LARGE SCALE GENOMIC DNA]</scope>
    <source>
        <strain evidence="1">4086291</strain>
    </source>
</reference>
<protein>
    <submittedName>
        <fullName evidence="1">Uncharacterized protein</fullName>
    </submittedName>
</protein>